<evidence type="ECO:0008006" key="6">
    <source>
        <dbReference type="Google" id="ProtNLM"/>
    </source>
</evidence>
<feature type="region of interest" description="Disordered" evidence="3">
    <location>
        <begin position="1"/>
        <end position="33"/>
    </location>
</feature>
<accession>A0A9K3D866</accession>
<gene>
    <name evidence="4" type="ORF">KIPB_012883</name>
</gene>
<protein>
    <recommendedName>
        <fullName evidence="6">Exonuclease domain-containing protein</fullName>
    </recommendedName>
</protein>
<keyword evidence="1" id="KW-0540">Nuclease</keyword>
<name>A0A9K3D866_9EUKA</name>
<dbReference type="PANTHER" id="PTHR12801">
    <property type="entry name" value="RNA EXONUCLEASE REXO1 / RECO3 FAMILY MEMBER-RELATED"/>
    <property type="match status" value="1"/>
</dbReference>
<evidence type="ECO:0000256" key="1">
    <source>
        <dbReference type="ARBA" id="ARBA00022722"/>
    </source>
</evidence>
<dbReference type="InterPro" id="IPR012337">
    <property type="entry name" value="RNaseH-like_sf"/>
</dbReference>
<dbReference type="Proteomes" id="UP000265618">
    <property type="component" value="Unassembled WGS sequence"/>
</dbReference>
<dbReference type="OrthoDB" id="206335at2759"/>
<evidence type="ECO:0000256" key="3">
    <source>
        <dbReference type="SAM" id="MobiDB-lite"/>
    </source>
</evidence>
<dbReference type="GO" id="GO:0003676">
    <property type="term" value="F:nucleic acid binding"/>
    <property type="evidence" value="ECO:0007669"/>
    <property type="project" value="InterPro"/>
</dbReference>
<evidence type="ECO:0000256" key="2">
    <source>
        <dbReference type="ARBA" id="ARBA00022801"/>
    </source>
</evidence>
<reference evidence="4 5" key="1">
    <citation type="journal article" date="2018" name="PLoS ONE">
        <title>The draft genome of Kipferlia bialata reveals reductive genome evolution in fornicate parasites.</title>
        <authorList>
            <person name="Tanifuji G."/>
            <person name="Takabayashi S."/>
            <person name="Kume K."/>
            <person name="Takagi M."/>
            <person name="Nakayama T."/>
            <person name="Kamikawa R."/>
            <person name="Inagaki Y."/>
            <person name="Hashimoto T."/>
        </authorList>
    </citation>
    <scope>NUCLEOTIDE SEQUENCE [LARGE SCALE GENOMIC DNA]</scope>
    <source>
        <strain evidence="4">NY0173</strain>
    </source>
</reference>
<dbReference type="GO" id="GO:0004527">
    <property type="term" value="F:exonuclease activity"/>
    <property type="evidence" value="ECO:0007669"/>
    <property type="project" value="InterPro"/>
</dbReference>
<keyword evidence="2" id="KW-0378">Hydrolase</keyword>
<comment type="caution">
    <text evidence="4">The sequence shown here is derived from an EMBL/GenBank/DDBJ whole genome shotgun (WGS) entry which is preliminary data.</text>
</comment>
<dbReference type="Gene3D" id="3.30.420.10">
    <property type="entry name" value="Ribonuclease H-like superfamily/Ribonuclease H"/>
    <property type="match status" value="1"/>
</dbReference>
<evidence type="ECO:0000313" key="4">
    <source>
        <dbReference type="EMBL" id="GIQ90185.1"/>
    </source>
</evidence>
<dbReference type="AlphaFoldDB" id="A0A9K3D866"/>
<dbReference type="InterPro" id="IPR036397">
    <property type="entry name" value="RNaseH_sf"/>
</dbReference>
<proteinExistence type="predicted"/>
<dbReference type="InterPro" id="IPR047021">
    <property type="entry name" value="REXO1/3/4-like"/>
</dbReference>
<feature type="non-terminal residue" evidence="4">
    <location>
        <position position="1"/>
    </location>
</feature>
<evidence type="ECO:0000313" key="5">
    <source>
        <dbReference type="Proteomes" id="UP000265618"/>
    </source>
</evidence>
<keyword evidence="5" id="KW-1185">Reference proteome</keyword>
<dbReference type="EMBL" id="BDIP01005870">
    <property type="protein sequence ID" value="GIQ90185.1"/>
    <property type="molecule type" value="Genomic_DNA"/>
</dbReference>
<organism evidence="4 5">
    <name type="scientific">Kipferlia bialata</name>
    <dbReference type="NCBI Taxonomy" id="797122"/>
    <lineage>
        <taxon>Eukaryota</taxon>
        <taxon>Metamonada</taxon>
        <taxon>Carpediemonas-like organisms</taxon>
        <taxon>Kipferlia</taxon>
    </lineage>
</organism>
<dbReference type="SUPFAM" id="SSF53098">
    <property type="entry name" value="Ribonuclease H-like"/>
    <property type="match status" value="1"/>
</dbReference>
<dbReference type="GO" id="GO:0005634">
    <property type="term" value="C:nucleus"/>
    <property type="evidence" value="ECO:0007669"/>
    <property type="project" value="TreeGrafter"/>
</dbReference>
<feature type="compositionally biased region" description="Basic and acidic residues" evidence="3">
    <location>
        <begin position="8"/>
        <end position="21"/>
    </location>
</feature>
<sequence>VPRKKLQKVKENAKKMKKISDQARSSAPPAPPIMPMSDLCMSSLGEEYPLACTAATVKEYKAKWDRRVFGIDCEMVKTTAGSTLARVTMVDEHCKCVLDEFVKPKEDVLDYLTPLSGTR</sequence>